<reference evidence="2" key="1">
    <citation type="journal article" date="2023" name="G3 (Bethesda)">
        <title>Genome assembly and association tests identify interacting loci associated with vigor, precocity, and sex in interspecific pistachio rootstocks.</title>
        <authorList>
            <person name="Palmer W."/>
            <person name="Jacygrad E."/>
            <person name="Sagayaradj S."/>
            <person name="Cavanaugh K."/>
            <person name="Han R."/>
            <person name="Bertier L."/>
            <person name="Beede B."/>
            <person name="Kafkas S."/>
            <person name="Golino D."/>
            <person name="Preece J."/>
            <person name="Michelmore R."/>
        </authorList>
    </citation>
    <scope>NUCLEOTIDE SEQUENCE [LARGE SCALE GENOMIC DNA]</scope>
</reference>
<evidence type="ECO:0000313" key="1">
    <source>
        <dbReference type="EMBL" id="KAJ0083070.1"/>
    </source>
</evidence>
<protein>
    <submittedName>
        <fullName evidence="1">Uncharacterized protein</fullName>
    </submittedName>
</protein>
<name>A0ACC1A9Z5_9ROSI</name>
<accession>A0ACC1A9Z5</accession>
<sequence>MRLGYFDGRPLYKPLGKENICTPENIEIAAEAARQGIVLLKNDNNALPLNTNNVKNQAIIGSSWQCYHTHDWKLRRYSCRYTSPFDGFAPFAKVKYAMGCSDVFCKDNSRIPAAAGYQTQLINQVAEIANGPVILVIMSAEGGRAIAEAVFGRYSPGGRLPITWYQADMVNQLPLTSMPLRPVGNYPGNIDGSDAVLVYSQPPKGIPGTHAKQVIGFQRVFVPKGQSVNLKFAFNACKNLGIVDYAANILMTSGRHTIIIGDTGVSFPLDVNLFC</sequence>
<dbReference type="EMBL" id="CM047908">
    <property type="protein sequence ID" value="KAJ0083070.1"/>
    <property type="molecule type" value="Genomic_DNA"/>
</dbReference>
<organism evidence="1 2">
    <name type="scientific">Pistacia atlantica</name>
    <dbReference type="NCBI Taxonomy" id="434234"/>
    <lineage>
        <taxon>Eukaryota</taxon>
        <taxon>Viridiplantae</taxon>
        <taxon>Streptophyta</taxon>
        <taxon>Embryophyta</taxon>
        <taxon>Tracheophyta</taxon>
        <taxon>Spermatophyta</taxon>
        <taxon>Magnoliopsida</taxon>
        <taxon>eudicotyledons</taxon>
        <taxon>Gunneridae</taxon>
        <taxon>Pentapetalae</taxon>
        <taxon>rosids</taxon>
        <taxon>malvids</taxon>
        <taxon>Sapindales</taxon>
        <taxon>Anacardiaceae</taxon>
        <taxon>Pistacia</taxon>
    </lineage>
</organism>
<comment type="caution">
    <text evidence="1">The sequence shown here is derived from an EMBL/GenBank/DDBJ whole genome shotgun (WGS) entry which is preliminary data.</text>
</comment>
<keyword evidence="2" id="KW-1185">Reference proteome</keyword>
<gene>
    <name evidence="1" type="ORF">Patl1_10164</name>
</gene>
<dbReference type="Proteomes" id="UP001164250">
    <property type="component" value="Chromosome 12"/>
</dbReference>
<evidence type="ECO:0000313" key="2">
    <source>
        <dbReference type="Proteomes" id="UP001164250"/>
    </source>
</evidence>
<proteinExistence type="predicted"/>